<evidence type="ECO:0000256" key="2">
    <source>
        <dbReference type="ARBA" id="ARBA00012438"/>
    </source>
</evidence>
<proteinExistence type="predicted"/>
<feature type="domain" description="Histidine kinase" evidence="10">
    <location>
        <begin position="331"/>
        <end position="539"/>
    </location>
</feature>
<dbReference type="PANTHER" id="PTHR42878:SF7">
    <property type="entry name" value="SENSOR HISTIDINE KINASE GLRK"/>
    <property type="match status" value="1"/>
</dbReference>
<comment type="catalytic activity">
    <reaction evidence="1">
        <text>ATP + protein L-histidine = ADP + protein N-phospho-L-histidine.</text>
        <dbReference type="EC" id="2.7.13.3"/>
    </reaction>
</comment>
<feature type="transmembrane region" description="Helical" evidence="9">
    <location>
        <begin position="33"/>
        <end position="51"/>
    </location>
</feature>
<dbReference type="InterPro" id="IPR003661">
    <property type="entry name" value="HisK_dim/P_dom"/>
</dbReference>
<feature type="transmembrane region" description="Helical" evidence="9">
    <location>
        <begin position="102"/>
        <end position="128"/>
    </location>
</feature>
<dbReference type="EC" id="2.7.13.3" evidence="2"/>
<evidence type="ECO:0000256" key="4">
    <source>
        <dbReference type="ARBA" id="ARBA00022679"/>
    </source>
</evidence>
<dbReference type="GO" id="GO:0000156">
    <property type="term" value="F:phosphorelay response regulator activity"/>
    <property type="evidence" value="ECO:0007669"/>
    <property type="project" value="TreeGrafter"/>
</dbReference>
<evidence type="ECO:0000256" key="3">
    <source>
        <dbReference type="ARBA" id="ARBA00022553"/>
    </source>
</evidence>
<dbReference type="Pfam" id="PF25323">
    <property type="entry name" value="6TM_PilS"/>
    <property type="match status" value="1"/>
</dbReference>
<feature type="transmembrane region" description="Helical" evidence="9">
    <location>
        <begin position="140"/>
        <end position="160"/>
    </location>
</feature>
<accession>A0A6F8VE17</accession>
<dbReference type="Proteomes" id="UP000502260">
    <property type="component" value="Chromosome"/>
</dbReference>
<dbReference type="InterPro" id="IPR004358">
    <property type="entry name" value="Sig_transdc_His_kin-like_C"/>
</dbReference>
<keyword evidence="4" id="KW-0808">Transferase</keyword>
<dbReference type="GO" id="GO:0000155">
    <property type="term" value="F:phosphorelay sensor kinase activity"/>
    <property type="evidence" value="ECO:0007669"/>
    <property type="project" value="InterPro"/>
</dbReference>
<evidence type="ECO:0000256" key="6">
    <source>
        <dbReference type="ARBA" id="ARBA00022777"/>
    </source>
</evidence>
<keyword evidence="3" id="KW-0597">Phosphoprotein</keyword>
<dbReference type="CDD" id="cd00082">
    <property type="entry name" value="HisKA"/>
    <property type="match status" value="1"/>
</dbReference>
<protein>
    <recommendedName>
        <fullName evidence="2">histidine kinase</fullName>
        <ecNumber evidence="2">2.7.13.3</ecNumber>
    </recommendedName>
</protein>
<keyword evidence="5" id="KW-0547">Nucleotide-binding</keyword>
<evidence type="ECO:0000313" key="12">
    <source>
        <dbReference type="Proteomes" id="UP000502260"/>
    </source>
</evidence>
<dbReference type="Pfam" id="PF02518">
    <property type="entry name" value="HATPase_c"/>
    <property type="match status" value="1"/>
</dbReference>
<keyword evidence="7" id="KW-0067">ATP-binding</keyword>
<keyword evidence="6 11" id="KW-0418">Kinase</keyword>
<dbReference type="SMART" id="SM00388">
    <property type="entry name" value="HisKA"/>
    <property type="match status" value="1"/>
</dbReference>
<gene>
    <name evidence="11" type="primary">pilS</name>
    <name evidence="11" type="ORF">SKTS_28100</name>
</gene>
<keyword evidence="12" id="KW-1185">Reference proteome</keyword>
<dbReference type="SUPFAM" id="SSF55874">
    <property type="entry name" value="ATPase domain of HSP90 chaperone/DNA topoisomerase II/histidine kinase"/>
    <property type="match status" value="1"/>
</dbReference>
<sequence length="539" mass="59978">MAMMRKILAPFLTDLKRTVSPPEPYWRSLHYFNLYRLIVSGFFVVSFLVLDRIPVYGADDPRLFFGVSVVYVFFAILMAIAVRVRWPAFIMQLSVQSIGDAAFIVLLMHASGGVKSGIGMLLVVSLAASSLISKGRQAMFFAAVAAIAVLLEQSFRLFVLDVKEDYFQAAMLGMGFFATAGLGYYLAKQVVASERLVEQKSIDLENLAQVNELVIHEMQDGVLVVDGIGRVRTHNARCEGLLGPPPRIWSDLRLNDYAPALAERMTRWNNDRNTIFPPMRVRVTGKEVSTRFSPIDAGSDVGAVIFLEDVSLQQAQAQQIKLAALGRLTANIAHEIRNPLSAIGHATQLLQEEEHDKTEVRLLQIIRDNTLRLDRIVQDVLQLNRRDRAQRETIQPEVFLRAFIEQICLAEKIPARGISLEMESAQAICFDRAHLHQVLWNLCVNAWRHSRQAEGSIRIYVSAAHLENVVQIDVIDDGPGVDKALVAQLFEPFFTTFSGGTGLGLYIAREICEANGASLDYIEVAPGGQFRICCKGGSC</sequence>
<feature type="transmembrane region" description="Helical" evidence="9">
    <location>
        <begin position="63"/>
        <end position="82"/>
    </location>
</feature>
<name>A0A6F8VE17_9PROT</name>
<dbReference type="InterPro" id="IPR005467">
    <property type="entry name" value="His_kinase_dom"/>
</dbReference>
<organism evidence="11 12">
    <name type="scientific">Sulfurimicrobium lacus</name>
    <dbReference type="NCBI Taxonomy" id="2715678"/>
    <lineage>
        <taxon>Bacteria</taxon>
        <taxon>Pseudomonadati</taxon>
        <taxon>Pseudomonadota</taxon>
        <taxon>Betaproteobacteria</taxon>
        <taxon>Nitrosomonadales</taxon>
        <taxon>Sulfuricellaceae</taxon>
        <taxon>Sulfurimicrobium</taxon>
    </lineage>
</organism>
<feature type="transmembrane region" description="Helical" evidence="9">
    <location>
        <begin position="166"/>
        <end position="187"/>
    </location>
</feature>
<dbReference type="GO" id="GO:0005524">
    <property type="term" value="F:ATP binding"/>
    <property type="evidence" value="ECO:0007669"/>
    <property type="project" value="UniProtKB-KW"/>
</dbReference>
<reference evidence="12" key="1">
    <citation type="submission" date="2020-03" db="EMBL/GenBank/DDBJ databases">
        <title>Complete genome sequence of sulfur-oxidizing bacterium skT11.</title>
        <authorList>
            <person name="Kanda M."/>
            <person name="Kojima H."/>
            <person name="Fukui M."/>
        </authorList>
    </citation>
    <scope>NUCLEOTIDE SEQUENCE [LARGE SCALE GENOMIC DNA]</scope>
    <source>
        <strain evidence="12">skT11</strain>
    </source>
</reference>
<evidence type="ECO:0000256" key="7">
    <source>
        <dbReference type="ARBA" id="ARBA00022840"/>
    </source>
</evidence>
<dbReference type="KEGG" id="slac:SKTS_28100"/>
<dbReference type="EMBL" id="AP022853">
    <property type="protein sequence ID" value="BCB27924.1"/>
    <property type="molecule type" value="Genomic_DNA"/>
</dbReference>
<dbReference type="Gene3D" id="1.10.287.130">
    <property type="match status" value="1"/>
</dbReference>
<evidence type="ECO:0000313" key="11">
    <source>
        <dbReference type="EMBL" id="BCB27924.1"/>
    </source>
</evidence>
<keyword evidence="9" id="KW-0812">Transmembrane</keyword>
<dbReference type="PRINTS" id="PR00344">
    <property type="entry name" value="BCTRLSENSOR"/>
</dbReference>
<dbReference type="SUPFAM" id="SSF47384">
    <property type="entry name" value="Homodimeric domain of signal transducing histidine kinase"/>
    <property type="match status" value="1"/>
</dbReference>
<evidence type="ECO:0000256" key="1">
    <source>
        <dbReference type="ARBA" id="ARBA00000085"/>
    </source>
</evidence>
<dbReference type="GO" id="GO:0007234">
    <property type="term" value="P:osmosensory signaling via phosphorelay pathway"/>
    <property type="evidence" value="ECO:0007669"/>
    <property type="project" value="TreeGrafter"/>
</dbReference>
<keyword evidence="9" id="KW-1133">Transmembrane helix</keyword>
<dbReference type="Gene3D" id="3.30.565.10">
    <property type="entry name" value="Histidine kinase-like ATPase, C-terminal domain"/>
    <property type="match status" value="1"/>
</dbReference>
<dbReference type="Pfam" id="PF00512">
    <property type="entry name" value="HisKA"/>
    <property type="match status" value="1"/>
</dbReference>
<dbReference type="AlphaFoldDB" id="A0A6F8VE17"/>
<dbReference type="InterPro" id="IPR050351">
    <property type="entry name" value="BphY/WalK/GraS-like"/>
</dbReference>
<dbReference type="InterPro" id="IPR036097">
    <property type="entry name" value="HisK_dim/P_sf"/>
</dbReference>
<keyword evidence="8" id="KW-0902">Two-component regulatory system</keyword>
<dbReference type="SMART" id="SM00387">
    <property type="entry name" value="HATPase_c"/>
    <property type="match status" value="1"/>
</dbReference>
<evidence type="ECO:0000256" key="5">
    <source>
        <dbReference type="ARBA" id="ARBA00022741"/>
    </source>
</evidence>
<dbReference type="InterPro" id="IPR036890">
    <property type="entry name" value="HATPase_C_sf"/>
</dbReference>
<evidence type="ECO:0000256" key="9">
    <source>
        <dbReference type="SAM" id="Phobius"/>
    </source>
</evidence>
<dbReference type="Gene3D" id="3.30.450.20">
    <property type="entry name" value="PAS domain"/>
    <property type="match status" value="1"/>
</dbReference>
<dbReference type="GO" id="GO:0030295">
    <property type="term" value="F:protein kinase activator activity"/>
    <property type="evidence" value="ECO:0007669"/>
    <property type="project" value="TreeGrafter"/>
</dbReference>
<dbReference type="PANTHER" id="PTHR42878">
    <property type="entry name" value="TWO-COMPONENT HISTIDINE KINASE"/>
    <property type="match status" value="1"/>
</dbReference>
<dbReference type="PROSITE" id="PS50109">
    <property type="entry name" value="HIS_KIN"/>
    <property type="match status" value="1"/>
</dbReference>
<keyword evidence="9" id="KW-0472">Membrane</keyword>
<evidence type="ECO:0000259" key="10">
    <source>
        <dbReference type="PROSITE" id="PS50109"/>
    </source>
</evidence>
<evidence type="ECO:0000256" key="8">
    <source>
        <dbReference type="ARBA" id="ARBA00023012"/>
    </source>
</evidence>
<dbReference type="InterPro" id="IPR003594">
    <property type="entry name" value="HATPase_dom"/>
</dbReference>